<comment type="subcellular location">
    <subcellularLocation>
        <location evidence="1">Cell membrane</location>
        <topology evidence="1">Multi-pass membrane protein</topology>
    </subcellularLocation>
</comment>
<comment type="caution">
    <text evidence="9">The sequence shown here is derived from an EMBL/GenBank/DDBJ whole genome shotgun (WGS) entry which is preliminary data.</text>
</comment>
<feature type="transmembrane region" description="Helical" evidence="7">
    <location>
        <begin position="354"/>
        <end position="376"/>
    </location>
</feature>
<dbReference type="OrthoDB" id="3326149at2"/>
<name>A0A4Z0HAF4_9ACTN</name>
<evidence type="ECO:0000256" key="7">
    <source>
        <dbReference type="SAM" id="Phobius"/>
    </source>
</evidence>
<feature type="transmembrane region" description="Helical" evidence="7">
    <location>
        <begin position="254"/>
        <end position="279"/>
    </location>
</feature>
<keyword evidence="3" id="KW-1003">Cell membrane</keyword>
<dbReference type="Gene3D" id="3.10.20.90">
    <property type="entry name" value="Phosphatidylinositol 3-kinase Catalytic Subunit, Chain A, domain 1"/>
    <property type="match status" value="1"/>
</dbReference>
<dbReference type="InterPro" id="IPR044049">
    <property type="entry name" value="EccD_transm"/>
</dbReference>
<dbReference type="NCBIfam" id="TIGR03920">
    <property type="entry name" value="T7SS_EccD"/>
    <property type="match status" value="1"/>
</dbReference>
<dbReference type="AlphaFoldDB" id="A0A4Z0HAF4"/>
<keyword evidence="5 7" id="KW-1133">Transmembrane helix</keyword>
<evidence type="ECO:0000256" key="6">
    <source>
        <dbReference type="ARBA" id="ARBA00023136"/>
    </source>
</evidence>
<organism evidence="9 10">
    <name type="scientific">Streptomyces palmae</name>
    <dbReference type="NCBI Taxonomy" id="1701085"/>
    <lineage>
        <taxon>Bacteria</taxon>
        <taxon>Bacillati</taxon>
        <taxon>Actinomycetota</taxon>
        <taxon>Actinomycetes</taxon>
        <taxon>Kitasatosporales</taxon>
        <taxon>Streptomycetaceae</taxon>
        <taxon>Streptomyces</taxon>
    </lineage>
</organism>
<evidence type="ECO:0000256" key="2">
    <source>
        <dbReference type="ARBA" id="ARBA00006162"/>
    </source>
</evidence>
<keyword evidence="4 7" id="KW-0812">Transmembrane</keyword>
<feature type="transmembrane region" description="Helical" evidence="7">
    <location>
        <begin position="330"/>
        <end position="347"/>
    </location>
</feature>
<reference evidence="9 10" key="1">
    <citation type="submission" date="2019-03" db="EMBL/GenBank/DDBJ databases">
        <authorList>
            <person name="Gonzalez-Pimentel J.L."/>
        </authorList>
    </citation>
    <scope>NUCLEOTIDE SEQUENCE [LARGE SCALE GENOMIC DNA]</scope>
    <source>
        <strain evidence="9 10">JCM 31289</strain>
    </source>
</reference>
<accession>A0A4Z0HAF4</accession>
<dbReference type="GO" id="GO:0005886">
    <property type="term" value="C:plasma membrane"/>
    <property type="evidence" value="ECO:0007669"/>
    <property type="project" value="UniProtKB-SubCell"/>
</dbReference>
<feature type="transmembrane region" description="Helical" evidence="7">
    <location>
        <begin position="227"/>
        <end position="248"/>
    </location>
</feature>
<evidence type="ECO:0000259" key="8">
    <source>
        <dbReference type="Pfam" id="PF19053"/>
    </source>
</evidence>
<dbReference type="InterPro" id="IPR006707">
    <property type="entry name" value="T7SS_EccD"/>
</dbReference>
<comment type="similarity">
    <text evidence="2">Belongs to the EccD/Snm4 family.</text>
</comment>
<feature type="transmembrane region" description="Helical" evidence="7">
    <location>
        <begin position="203"/>
        <end position="220"/>
    </location>
</feature>
<sequence>MGESSQRVELSRVTLVGERRRVDLVLPSDEPIGRLLPDILRLLGDRAASQPMLRHLVTAEGAVLAQESTLASAAVRDGAVLRLVREEDTPAAPVVHDVTDEVADDLESRAWRWGALARQWTAGAASVGLAVSAAVLARHDRGAAEVAWPMLGVAVLLSTLGALAARLRSRDLGITLIFAGGALGAVGAWTLADAHGWAGPARLAGVCGAVFVALVLLGLFSPVGRGGIVGAGALAGTLGAWELAFVLQEDAGRVGAALAAVSVVALGVLPRTALTAAGLTSLDDRRSGGASVSRHEVGAALAATHRGLALATMVIAASTMAAGWCALTMPSWWTVLLAAVLVLVLLSRSRAYPLVVEVLALLAGAVVLLVRLVVLWTEEGGGGAYGPVTALAVAAALPLGVLTVRPPEHMRVRLRRLADTVEAVAVLALFPLVVGAFGVYGRLLDVF</sequence>
<dbReference type="RefSeq" id="WP_135339019.1">
    <property type="nucleotide sequence ID" value="NZ_JBHLTX010000007.1"/>
</dbReference>
<keyword evidence="6 7" id="KW-0472">Membrane</keyword>
<evidence type="ECO:0000256" key="1">
    <source>
        <dbReference type="ARBA" id="ARBA00004651"/>
    </source>
</evidence>
<evidence type="ECO:0000256" key="3">
    <source>
        <dbReference type="ARBA" id="ARBA00022475"/>
    </source>
</evidence>
<evidence type="ECO:0000313" key="9">
    <source>
        <dbReference type="EMBL" id="TGB11235.1"/>
    </source>
</evidence>
<dbReference type="EMBL" id="SRID01000086">
    <property type="protein sequence ID" value="TGB11235.1"/>
    <property type="molecule type" value="Genomic_DNA"/>
</dbReference>
<feature type="transmembrane region" description="Helical" evidence="7">
    <location>
        <begin position="146"/>
        <end position="165"/>
    </location>
</feature>
<evidence type="ECO:0000313" key="10">
    <source>
        <dbReference type="Proteomes" id="UP000297948"/>
    </source>
</evidence>
<evidence type="ECO:0000256" key="4">
    <source>
        <dbReference type="ARBA" id="ARBA00022692"/>
    </source>
</evidence>
<dbReference type="InterPro" id="IPR024962">
    <property type="entry name" value="YukD-like"/>
</dbReference>
<feature type="transmembrane region" description="Helical" evidence="7">
    <location>
        <begin position="300"/>
        <end position="324"/>
    </location>
</feature>
<dbReference type="Pfam" id="PF19053">
    <property type="entry name" value="EccD"/>
    <property type="match status" value="1"/>
</dbReference>
<keyword evidence="10" id="KW-1185">Reference proteome</keyword>
<dbReference type="Proteomes" id="UP000297948">
    <property type="component" value="Unassembled WGS sequence"/>
</dbReference>
<feature type="transmembrane region" description="Helical" evidence="7">
    <location>
        <begin position="172"/>
        <end position="191"/>
    </location>
</feature>
<proteinExistence type="inferred from homology"/>
<protein>
    <submittedName>
        <fullName evidence="9">Type VII secretion integral membrane protein EccD</fullName>
    </submittedName>
</protein>
<dbReference type="Pfam" id="PF08817">
    <property type="entry name" value="YukD"/>
    <property type="match status" value="1"/>
</dbReference>
<feature type="domain" description="EccD-like transmembrane" evidence="8">
    <location>
        <begin position="118"/>
        <end position="443"/>
    </location>
</feature>
<feature type="transmembrane region" description="Helical" evidence="7">
    <location>
        <begin position="423"/>
        <end position="443"/>
    </location>
</feature>
<evidence type="ECO:0000256" key="5">
    <source>
        <dbReference type="ARBA" id="ARBA00022989"/>
    </source>
</evidence>
<gene>
    <name evidence="9" type="primary">eccD</name>
    <name evidence="9" type="ORF">E4099_12135</name>
</gene>
<feature type="transmembrane region" description="Helical" evidence="7">
    <location>
        <begin position="382"/>
        <end position="402"/>
    </location>
</feature>